<dbReference type="Proteomes" id="UP000478052">
    <property type="component" value="Unassembled WGS sequence"/>
</dbReference>
<evidence type="ECO:0008006" key="3">
    <source>
        <dbReference type="Google" id="ProtNLM"/>
    </source>
</evidence>
<name>A0A6G0YUA0_APHCR</name>
<evidence type="ECO:0000313" key="1">
    <source>
        <dbReference type="EMBL" id="KAF0761365.1"/>
    </source>
</evidence>
<dbReference type="OrthoDB" id="411823at2759"/>
<keyword evidence="2" id="KW-1185">Reference proteome</keyword>
<dbReference type="EMBL" id="VUJU01002419">
    <property type="protein sequence ID" value="KAF0761365.1"/>
    <property type="molecule type" value="Genomic_DNA"/>
</dbReference>
<sequence>NRIRTGHGRCNHMMYKWKLHTTPSCDCGNDMQTISHIAIECPSRAFKGTINDIHTANMDVIDWIQNLDMNL</sequence>
<evidence type="ECO:0000313" key="2">
    <source>
        <dbReference type="Proteomes" id="UP000478052"/>
    </source>
</evidence>
<protein>
    <recommendedName>
        <fullName evidence="3">RNase H domain-containing protein</fullName>
    </recommendedName>
</protein>
<gene>
    <name evidence="1" type="ORF">FWK35_00038064</name>
</gene>
<feature type="non-terminal residue" evidence="1">
    <location>
        <position position="1"/>
    </location>
</feature>
<organism evidence="1 2">
    <name type="scientific">Aphis craccivora</name>
    <name type="common">Cowpea aphid</name>
    <dbReference type="NCBI Taxonomy" id="307492"/>
    <lineage>
        <taxon>Eukaryota</taxon>
        <taxon>Metazoa</taxon>
        <taxon>Ecdysozoa</taxon>
        <taxon>Arthropoda</taxon>
        <taxon>Hexapoda</taxon>
        <taxon>Insecta</taxon>
        <taxon>Pterygota</taxon>
        <taxon>Neoptera</taxon>
        <taxon>Paraneoptera</taxon>
        <taxon>Hemiptera</taxon>
        <taxon>Sternorrhyncha</taxon>
        <taxon>Aphidomorpha</taxon>
        <taxon>Aphidoidea</taxon>
        <taxon>Aphididae</taxon>
        <taxon>Aphidini</taxon>
        <taxon>Aphis</taxon>
        <taxon>Aphis</taxon>
    </lineage>
</organism>
<proteinExistence type="predicted"/>
<reference evidence="1 2" key="1">
    <citation type="submission" date="2019-08" db="EMBL/GenBank/DDBJ databases">
        <title>Whole genome of Aphis craccivora.</title>
        <authorList>
            <person name="Voronova N.V."/>
            <person name="Shulinski R.S."/>
            <person name="Bandarenka Y.V."/>
            <person name="Zhorov D.G."/>
            <person name="Warner D."/>
        </authorList>
    </citation>
    <scope>NUCLEOTIDE SEQUENCE [LARGE SCALE GENOMIC DNA]</scope>
    <source>
        <strain evidence="1">180601</strain>
        <tissue evidence="1">Whole Body</tissue>
    </source>
</reference>
<comment type="caution">
    <text evidence="1">The sequence shown here is derived from an EMBL/GenBank/DDBJ whole genome shotgun (WGS) entry which is preliminary data.</text>
</comment>
<dbReference type="AlphaFoldDB" id="A0A6G0YUA0"/>
<accession>A0A6G0YUA0</accession>